<sequence>MSSFDFSALRKEDSLDVITVTLPFHATYEHFMLFLKKIREYKRKIIINTININNMTNEKLSGIIILDFYSLHNEQYKDENFTVLYKNQAIKENPFEHFKAYDEKLNKNCIEEKITHSKTILKKLLYGFESSNTIFVGNPKEITGKLCKDYVSKEGKYSLIISYDFFKPRKKNQGNILLDAERILLKKPVENIGVWVYAFEKSNHKIGIVIIDERAKNYNIYLTNQINWTGWKYLKCNIPSDIVYPTKLQRIYVESSDFDKKLSGKFRFDALEAIYLNTK</sequence>
<dbReference type="Proteomes" id="UP000886818">
    <property type="component" value="Chromosome"/>
</dbReference>
<keyword evidence="2" id="KW-1185">Reference proteome</keyword>
<dbReference type="RefSeq" id="WP_218282703.1">
    <property type="nucleotide sequence ID" value="NZ_CP078093.1"/>
</dbReference>
<protein>
    <submittedName>
        <fullName evidence="1">Uncharacterized protein</fullName>
    </submittedName>
</protein>
<gene>
    <name evidence="1" type="ORF">KVH43_11700</name>
</gene>
<proteinExistence type="predicted"/>
<name>A0ABX8RGC6_9CLOT</name>
<evidence type="ECO:0000313" key="1">
    <source>
        <dbReference type="EMBL" id="QXM06006.1"/>
    </source>
</evidence>
<reference evidence="1" key="1">
    <citation type="submission" date="2021-07" db="EMBL/GenBank/DDBJ databases">
        <title>Complete genome sequence of Crassaminicella sp. 143-21, isolated from a deep-sea hydrothermal vent.</title>
        <authorList>
            <person name="Li X."/>
        </authorList>
    </citation>
    <scope>NUCLEOTIDE SEQUENCE</scope>
    <source>
        <strain evidence="1">143-21</strain>
    </source>
</reference>
<organism evidence="1 2">
    <name type="scientific">Crassaminicella indica</name>
    <dbReference type="NCBI Taxonomy" id="2855394"/>
    <lineage>
        <taxon>Bacteria</taxon>
        <taxon>Bacillati</taxon>
        <taxon>Bacillota</taxon>
        <taxon>Clostridia</taxon>
        <taxon>Eubacteriales</taxon>
        <taxon>Clostridiaceae</taxon>
        <taxon>Crassaminicella</taxon>
    </lineage>
</organism>
<accession>A0ABX8RGC6</accession>
<evidence type="ECO:0000313" key="2">
    <source>
        <dbReference type="Proteomes" id="UP000886818"/>
    </source>
</evidence>
<dbReference type="EMBL" id="CP078093">
    <property type="protein sequence ID" value="QXM06006.1"/>
    <property type="molecule type" value="Genomic_DNA"/>
</dbReference>